<proteinExistence type="predicted"/>
<evidence type="ECO:0000313" key="2">
    <source>
        <dbReference type="Proteomes" id="UP000190328"/>
    </source>
</evidence>
<organism evidence="1 2">
    <name type="scientific">Pilibacter termitis</name>
    <dbReference type="NCBI Taxonomy" id="263852"/>
    <lineage>
        <taxon>Bacteria</taxon>
        <taxon>Bacillati</taxon>
        <taxon>Bacillota</taxon>
        <taxon>Bacilli</taxon>
        <taxon>Lactobacillales</taxon>
        <taxon>Enterococcaceae</taxon>
        <taxon>Pilibacter</taxon>
    </lineage>
</organism>
<sequence length="95" mass="11008">MNNKKNKGMELKPIGEVFWANVYDLLEKEGLTPSDLSLEISNNQNWVAQAKNKKQLPRADRITAIAESLEISFWGELLEDWSEVEVWKQQKETNC</sequence>
<keyword evidence="2" id="KW-1185">Reference proteome</keyword>
<name>A0A1T4PD26_9ENTE</name>
<evidence type="ECO:0000313" key="1">
    <source>
        <dbReference type="EMBL" id="SJZ89460.1"/>
    </source>
</evidence>
<gene>
    <name evidence="1" type="ORF">SAMN02745116_01765</name>
</gene>
<protein>
    <submittedName>
        <fullName evidence="1">Uncharacterized protein</fullName>
    </submittedName>
</protein>
<accession>A0A1T4PD26</accession>
<reference evidence="1 2" key="1">
    <citation type="submission" date="2017-02" db="EMBL/GenBank/DDBJ databases">
        <authorList>
            <person name="Peterson S.W."/>
        </authorList>
    </citation>
    <scope>NUCLEOTIDE SEQUENCE [LARGE SCALE GENOMIC DNA]</scope>
    <source>
        <strain evidence="1 2">ATCC BAA-1030</strain>
    </source>
</reference>
<dbReference type="RefSeq" id="WP_078807697.1">
    <property type="nucleotide sequence ID" value="NZ_FUXI01000020.1"/>
</dbReference>
<dbReference type="STRING" id="263852.SAMN02745116_01765"/>
<dbReference type="Proteomes" id="UP000190328">
    <property type="component" value="Unassembled WGS sequence"/>
</dbReference>
<dbReference type="AlphaFoldDB" id="A0A1T4PD26"/>
<dbReference type="EMBL" id="FUXI01000020">
    <property type="protein sequence ID" value="SJZ89460.1"/>
    <property type="molecule type" value="Genomic_DNA"/>
</dbReference>